<dbReference type="AlphaFoldDB" id="A0A6J4IN43"/>
<feature type="non-terminal residue" evidence="2">
    <location>
        <position position="277"/>
    </location>
</feature>
<evidence type="ECO:0000313" key="2">
    <source>
        <dbReference type="EMBL" id="CAA9257543.1"/>
    </source>
</evidence>
<feature type="compositionally biased region" description="Basic and acidic residues" evidence="1">
    <location>
        <begin position="229"/>
        <end position="243"/>
    </location>
</feature>
<organism evidence="2">
    <name type="scientific">uncultured Blastococcus sp</name>
    <dbReference type="NCBI Taxonomy" id="217144"/>
    <lineage>
        <taxon>Bacteria</taxon>
        <taxon>Bacillati</taxon>
        <taxon>Actinomycetota</taxon>
        <taxon>Actinomycetes</taxon>
        <taxon>Geodermatophilales</taxon>
        <taxon>Geodermatophilaceae</taxon>
        <taxon>Blastococcus</taxon>
        <taxon>environmental samples</taxon>
    </lineage>
</organism>
<reference evidence="2" key="1">
    <citation type="submission" date="2020-02" db="EMBL/GenBank/DDBJ databases">
        <authorList>
            <person name="Meier V. D."/>
        </authorList>
    </citation>
    <scope>NUCLEOTIDE SEQUENCE</scope>
    <source>
        <strain evidence="2">AVDCRST_MAG52</strain>
    </source>
</reference>
<sequence>AFDRLSSVLQRRDQRNAAGRQPPAHHLRGLRPRVAAGRGAPRPRPPRRPHHRLAARRLPHHARRPPRRPGAGRGPHLRLPARPPGCRPRGRRVPGEVHRAVQPGRALRRPPGGPAGVRDLRHPRQRRQHVRPQPRVEDPGRGQGGAEGPRVDRVPAARAREPAPGGPAHPADRRQEGRLPLVQQGAPAHQGALRRRARAVPAGPALLGPDRRQEGDRQARLRAGPPAGREGRVDDRPAGRVEQRPAPLAGRQRHPRPAAGRGVPRLGEDPSGALPRL</sequence>
<feature type="compositionally biased region" description="Basic residues" evidence="1">
    <location>
        <begin position="121"/>
        <end position="132"/>
    </location>
</feature>
<dbReference type="EMBL" id="CADCTN010000176">
    <property type="protein sequence ID" value="CAA9257543.1"/>
    <property type="molecule type" value="Genomic_DNA"/>
</dbReference>
<proteinExistence type="predicted"/>
<gene>
    <name evidence="2" type="ORF">AVDCRST_MAG52-2463</name>
</gene>
<feature type="compositionally biased region" description="Low complexity" evidence="1">
    <location>
        <begin position="199"/>
        <end position="208"/>
    </location>
</feature>
<protein>
    <submittedName>
        <fullName evidence="2">Uncharacterized protein</fullName>
    </submittedName>
</protein>
<evidence type="ECO:0000256" key="1">
    <source>
        <dbReference type="SAM" id="MobiDB-lite"/>
    </source>
</evidence>
<feature type="region of interest" description="Disordered" evidence="1">
    <location>
        <begin position="1"/>
        <end position="277"/>
    </location>
</feature>
<feature type="compositionally biased region" description="Basic residues" evidence="1">
    <location>
        <begin position="44"/>
        <end position="67"/>
    </location>
</feature>
<accession>A0A6J4IN43</accession>
<name>A0A6J4IN43_9ACTN</name>
<feature type="compositionally biased region" description="Basic and acidic residues" evidence="1">
    <location>
        <begin position="149"/>
        <end position="161"/>
    </location>
</feature>
<feature type="non-terminal residue" evidence="2">
    <location>
        <position position="1"/>
    </location>
</feature>
<feature type="compositionally biased region" description="Basic and acidic residues" evidence="1">
    <location>
        <begin position="209"/>
        <end position="219"/>
    </location>
</feature>